<dbReference type="HAMAP" id="MF_00402">
    <property type="entry name" value="Ribosomal_bL19"/>
    <property type="match status" value="1"/>
</dbReference>
<evidence type="ECO:0000256" key="6">
    <source>
        <dbReference type="RuleBase" id="RU000559"/>
    </source>
</evidence>
<accession>A0A2M6WWI4</accession>
<comment type="caution">
    <text evidence="8">The sequence shown here is derived from an EMBL/GenBank/DDBJ whole genome shotgun (WGS) entry which is preliminary data.</text>
</comment>
<dbReference type="GO" id="GO:0022625">
    <property type="term" value="C:cytosolic large ribosomal subunit"/>
    <property type="evidence" value="ECO:0007669"/>
    <property type="project" value="TreeGrafter"/>
</dbReference>
<evidence type="ECO:0000313" key="9">
    <source>
        <dbReference type="Proteomes" id="UP000228596"/>
    </source>
</evidence>
<reference evidence="9" key="1">
    <citation type="submission" date="2017-09" db="EMBL/GenBank/DDBJ databases">
        <title>Depth-based differentiation of microbial function through sediment-hosted aquifers and enrichment of novel symbionts in the deep terrestrial subsurface.</title>
        <authorList>
            <person name="Probst A.J."/>
            <person name="Ladd B."/>
            <person name="Jarett J.K."/>
            <person name="Geller-Mcgrath D.E."/>
            <person name="Sieber C.M.K."/>
            <person name="Emerson J.B."/>
            <person name="Anantharaman K."/>
            <person name="Thomas B.C."/>
            <person name="Malmstrom R."/>
            <person name="Stieglmeier M."/>
            <person name="Klingl A."/>
            <person name="Woyke T."/>
            <person name="Ryan C.M."/>
            <person name="Banfield J.F."/>
        </authorList>
    </citation>
    <scope>NUCLEOTIDE SEQUENCE [LARGE SCALE GENOMIC DNA]</scope>
</reference>
<dbReference type="PANTHER" id="PTHR15680:SF9">
    <property type="entry name" value="LARGE RIBOSOMAL SUBUNIT PROTEIN BL19M"/>
    <property type="match status" value="1"/>
</dbReference>
<dbReference type="NCBIfam" id="TIGR01024">
    <property type="entry name" value="rplS_bact"/>
    <property type="match status" value="1"/>
</dbReference>
<protein>
    <recommendedName>
        <fullName evidence="4 5">Large ribosomal subunit protein bL19</fullName>
    </recommendedName>
</protein>
<dbReference type="InterPro" id="IPR008991">
    <property type="entry name" value="Translation_prot_SH3-like_sf"/>
</dbReference>
<evidence type="ECO:0000256" key="1">
    <source>
        <dbReference type="ARBA" id="ARBA00005781"/>
    </source>
</evidence>
<dbReference type="EMBL" id="PEZV01000030">
    <property type="protein sequence ID" value="PIT97168.1"/>
    <property type="molecule type" value="Genomic_DNA"/>
</dbReference>
<dbReference type="PRINTS" id="PR00061">
    <property type="entry name" value="RIBOSOMALL19"/>
</dbReference>
<dbReference type="SUPFAM" id="SSF50104">
    <property type="entry name" value="Translation proteins SH3-like domain"/>
    <property type="match status" value="1"/>
</dbReference>
<sequence>MDAKITHEHFQLKKNVPELRAGDRVKIHQKVKEGNKERIQIFEGLVIKAQHGQGINGTFTVRRIASGVGVEKTFPLHLPSIVKIEKTKSARVRQAKIFYVRNLIGKSAKRLKREREDAKVWEDVVEEKVEKDPEQEQIEKEIEKTEVTEQTEEKAEDKTEENKSDKDNKIKNHEKSTQIPKVEEKKK</sequence>
<dbReference type="AlphaFoldDB" id="A0A2M6WWI4"/>
<comment type="function">
    <text evidence="5 6">This protein is located at the 30S-50S ribosomal subunit interface and may play a role in the structure and function of the aminoacyl-tRNA binding site.</text>
</comment>
<name>A0A2M6WWI4_9BACT</name>
<evidence type="ECO:0000256" key="3">
    <source>
        <dbReference type="ARBA" id="ARBA00023274"/>
    </source>
</evidence>
<dbReference type="GO" id="GO:0003735">
    <property type="term" value="F:structural constituent of ribosome"/>
    <property type="evidence" value="ECO:0007669"/>
    <property type="project" value="InterPro"/>
</dbReference>
<keyword evidence="2 5" id="KW-0689">Ribosomal protein</keyword>
<dbReference type="Proteomes" id="UP000228596">
    <property type="component" value="Unassembled WGS sequence"/>
</dbReference>
<dbReference type="InterPro" id="IPR001857">
    <property type="entry name" value="Ribosomal_bL19"/>
</dbReference>
<dbReference type="GO" id="GO:0006412">
    <property type="term" value="P:translation"/>
    <property type="evidence" value="ECO:0007669"/>
    <property type="project" value="UniProtKB-UniRule"/>
</dbReference>
<dbReference type="Gene3D" id="2.30.30.790">
    <property type="match status" value="1"/>
</dbReference>
<organism evidence="8 9">
    <name type="scientific">Candidatus Berkelbacteria bacterium CG10_big_fil_rev_8_21_14_0_10_41_12</name>
    <dbReference type="NCBI Taxonomy" id="1974513"/>
    <lineage>
        <taxon>Bacteria</taxon>
        <taxon>Candidatus Berkelbacteria</taxon>
    </lineage>
</organism>
<keyword evidence="3 5" id="KW-0687">Ribonucleoprotein</keyword>
<gene>
    <name evidence="5" type="primary">rplS</name>
    <name evidence="8" type="ORF">COT77_02770</name>
</gene>
<dbReference type="InterPro" id="IPR038657">
    <property type="entry name" value="Ribosomal_bL19_sf"/>
</dbReference>
<feature type="region of interest" description="Disordered" evidence="7">
    <location>
        <begin position="126"/>
        <end position="187"/>
    </location>
</feature>
<evidence type="ECO:0000256" key="5">
    <source>
        <dbReference type="HAMAP-Rule" id="MF_00402"/>
    </source>
</evidence>
<evidence type="ECO:0000256" key="7">
    <source>
        <dbReference type="SAM" id="MobiDB-lite"/>
    </source>
</evidence>
<proteinExistence type="inferred from homology"/>
<evidence type="ECO:0000256" key="2">
    <source>
        <dbReference type="ARBA" id="ARBA00022980"/>
    </source>
</evidence>
<comment type="similarity">
    <text evidence="1 5 6">Belongs to the bacterial ribosomal protein bL19 family.</text>
</comment>
<evidence type="ECO:0000256" key="4">
    <source>
        <dbReference type="ARBA" id="ARBA00035171"/>
    </source>
</evidence>
<dbReference type="Pfam" id="PF01245">
    <property type="entry name" value="Ribosomal_L19"/>
    <property type="match status" value="1"/>
</dbReference>
<dbReference type="PANTHER" id="PTHR15680">
    <property type="entry name" value="RIBOSOMAL PROTEIN L19"/>
    <property type="match status" value="1"/>
</dbReference>
<evidence type="ECO:0000313" key="8">
    <source>
        <dbReference type="EMBL" id="PIT97168.1"/>
    </source>
</evidence>